<sequence length="626" mass="68111">MNEPATEDHTAGDPSSGEPAGAERWFDATWTKVHPLSPIVRGGLAVVAIPGILLSYNWETWTSAWQAFRSGEIQRNVESNPTPFLLGAGAVLLVIALIFGGFALSWWFTRYKITAEHVMVKSGIFVRQHRQARIDRVQAVDLRQPLLARLTGLAELKFEVAEGDGTAATLAFLTKAQAEALRSEIMDRASGRDESPVTADGSSAAQGHPAPEQPYGAAHPGLPGPHHPDGTSSAHHMSEVHPEMAPRPAMAADRLIAKVPTGRLIGSVLSGWGTVFMLMLILLGVGAVVVGMIVSSLTPDEGFAEISPALVAAGLPAAIPMGIAAVTIYYQQFSSGFGFTSTATSSGLRVRYGLLETTNQTIPPGRVQALQIQQPVLWRPFKWFKIVVTVAGYGIGEKRSVLLPVGRLDDVMATAAEMFPDLQVENPEEVFTAGLTGTGTDLGYTEVPHRARFFDPIVRRRRGFRTTPTALMFRDGRASRRLTMVPHERIQSLSLNQGPLQRRREIADILIHSPAGPFAAKLKNQDLEAVKDLFEYESEHAAQARRYSDRNHWMRPEELQEFERKAAEALAAPEGLEADETSQHEPATPSQPGLPLEPAPAPSPEPARPPEPALPPTHQEQDPRDR</sequence>
<dbReference type="EMBL" id="PVTY01000004">
    <property type="protein sequence ID" value="PRZ17762.1"/>
    <property type="molecule type" value="Genomic_DNA"/>
</dbReference>
<feature type="region of interest" description="Disordered" evidence="1">
    <location>
        <begin position="189"/>
        <end position="244"/>
    </location>
</feature>
<keyword evidence="2" id="KW-0472">Membrane</keyword>
<dbReference type="PANTHER" id="PTHR34473">
    <property type="entry name" value="UPF0699 TRANSMEMBRANE PROTEIN YDBS"/>
    <property type="match status" value="1"/>
</dbReference>
<feature type="transmembrane region" description="Helical" evidence="2">
    <location>
        <begin position="306"/>
        <end position="330"/>
    </location>
</feature>
<evidence type="ECO:0000256" key="2">
    <source>
        <dbReference type="SAM" id="Phobius"/>
    </source>
</evidence>
<name>A0A2T0YQS7_9MICC</name>
<dbReference type="OrthoDB" id="3190163at2"/>
<feature type="transmembrane region" description="Helical" evidence="2">
    <location>
        <begin position="84"/>
        <end position="109"/>
    </location>
</feature>
<evidence type="ECO:0000313" key="4">
    <source>
        <dbReference type="EMBL" id="PRZ17762.1"/>
    </source>
</evidence>
<dbReference type="InterPro" id="IPR005182">
    <property type="entry name" value="YdbS-like_PH"/>
</dbReference>
<gene>
    <name evidence="4" type="ORF">BCL67_104111</name>
</gene>
<keyword evidence="2" id="KW-0812">Transmembrane</keyword>
<accession>A0A2T0YQS7</accession>
<keyword evidence="5" id="KW-1185">Reference proteome</keyword>
<feature type="region of interest" description="Disordered" evidence="1">
    <location>
        <begin position="565"/>
        <end position="626"/>
    </location>
</feature>
<keyword evidence="2" id="KW-1133">Transmembrane helix</keyword>
<reference evidence="4 5" key="1">
    <citation type="submission" date="2018-03" db="EMBL/GenBank/DDBJ databases">
        <title>Comparative analysis of microorganisms from saline springs in Andes Mountain Range, Colombia.</title>
        <authorList>
            <person name="Rubin E."/>
        </authorList>
    </citation>
    <scope>NUCLEOTIDE SEQUENCE [LARGE SCALE GENOMIC DNA]</scope>
    <source>
        <strain evidence="4 5">CG 35</strain>
    </source>
</reference>
<organism evidence="4 5">
    <name type="scientific">Nesterenkonia sandarakina</name>
    <dbReference type="NCBI Taxonomy" id="272918"/>
    <lineage>
        <taxon>Bacteria</taxon>
        <taxon>Bacillati</taxon>
        <taxon>Actinomycetota</taxon>
        <taxon>Actinomycetes</taxon>
        <taxon>Micrococcales</taxon>
        <taxon>Micrococcaceae</taxon>
        <taxon>Nesterenkonia</taxon>
    </lineage>
</organism>
<feature type="domain" description="YdbS-like PH" evidence="3">
    <location>
        <begin position="460"/>
        <end position="523"/>
    </location>
</feature>
<dbReference type="AlphaFoldDB" id="A0A2T0YQS7"/>
<feature type="compositionally biased region" description="Basic and acidic residues" evidence="1">
    <location>
        <begin position="1"/>
        <end position="11"/>
    </location>
</feature>
<feature type="transmembrane region" description="Helical" evidence="2">
    <location>
        <begin position="39"/>
        <end position="58"/>
    </location>
</feature>
<dbReference type="Pfam" id="PF03703">
    <property type="entry name" value="bPH_2"/>
    <property type="match status" value="3"/>
</dbReference>
<protein>
    <submittedName>
        <fullName evidence="4">Putative membrane protein</fullName>
    </submittedName>
</protein>
<feature type="region of interest" description="Disordered" evidence="1">
    <location>
        <begin position="1"/>
        <end position="20"/>
    </location>
</feature>
<feature type="compositionally biased region" description="Pro residues" evidence="1">
    <location>
        <begin position="595"/>
        <end position="615"/>
    </location>
</feature>
<evidence type="ECO:0000256" key="1">
    <source>
        <dbReference type="SAM" id="MobiDB-lite"/>
    </source>
</evidence>
<evidence type="ECO:0000259" key="3">
    <source>
        <dbReference type="Pfam" id="PF03703"/>
    </source>
</evidence>
<dbReference type="RefSeq" id="WP_106122237.1">
    <property type="nucleotide sequence ID" value="NZ_PVTY01000004.1"/>
</dbReference>
<feature type="domain" description="YdbS-like PH" evidence="3">
    <location>
        <begin position="106"/>
        <end position="184"/>
    </location>
</feature>
<feature type="domain" description="YdbS-like PH" evidence="3">
    <location>
        <begin position="339"/>
        <end position="401"/>
    </location>
</feature>
<dbReference type="PANTHER" id="PTHR34473:SF2">
    <property type="entry name" value="UPF0699 TRANSMEMBRANE PROTEIN YDBT"/>
    <property type="match status" value="1"/>
</dbReference>
<comment type="caution">
    <text evidence="4">The sequence shown here is derived from an EMBL/GenBank/DDBJ whole genome shotgun (WGS) entry which is preliminary data.</text>
</comment>
<feature type="transmembrane region" description="Helical" evidence="2">
    <location>
        <begin position="264"/>
        <end position="294"/>
    </location>
</feature>
<dbReference type="Proteomes" id="UP000238217">
    <property type="component" value="Unassembled WGS sequence"/>
</dbReference>
<evidence type="ECO:0000313" key="5">
    <source>
        <dbReference type="Proteomes" id="UP000238217"/>
    </source>
</evidence>
<proteinExistence type="predicted"/>